<proteinExistence type="predicted"/>
<dbReference type="PANTHER" id="PTHR46082">
    <property type="entry name" value="ATP/GTP-BINDING PROTEIN-RELATED"/>
    <property type="match status" value="1"/>
</dbReference>
<dbReference type="SUPFAM" id="SSF53167">
    <property type="entry name" value="Purine and uridine phosphorylases"/>
    <property type="match status" value="1"/>
</dbReference>
<dbReference type="EMBL" id="JAJTJA010000014">
    <property type="protein sequence ID" value="KAH8690153.1"/>
    <property type="molecule type" value="Genomic_DNA"/>
</dbReference>
<gene>
    <name evidence="2" type="ORF">BGW36DRAFT_401559</name>
</gene>
<evidence type="ECO:0000313" key="2">
    <source>
        <dbReference type="EMBL" id="KAH8690153.1"/>
    </source>
</evidence>
<evidence type="ECO:0000313" key="3">
    <source>
        <dbReference type="Proteomes" id="UP001201262"/>
    </source>
</evidence>
<organism evidence="2 3">
    <name type="scientific">Talaromyces proteolyticus</name>
    <dbReference type="NCBI Taxonomy" id="1131652"/>
    <lineage>
        <taxon>Eukaryota</taxon>
        <taxon>Fungi</taxon>
        <taxon>Dikarya</taxon>
        <taxon>Ascomycota</taxon>
        <taxon>Pezizomycotina</taxon>
        <taxon>Eurotiomycetes</taxon>
        <taxon>Eurotiomycetidae</taxon>
        <taxon>Eurotiales</taxon>
        <taxon>Trichocomaceae</taxon>
        <taxon>Talaromyces</taxon>
        <taxon>Talaromyces sect. Bacilispori</taxon>
    </lineage>
</organism>
<dbReference type="GeneID" id="70249043"/>
<keyword evidence="3" id="KW-1185">Reference proteome</keyword>
<dbReference type="InterPro" id="IPR000845">
    <property type="entry name" value="Nucleoside_phosphorylase_d"/>
</dbReference>
<dbReference type="GO" id="GO:0009116">
    <property type="term" value="P:nucleoside metabolic process"/>
    <property type="evidence" value="ECO:0007669"/>
    <property type="project" value="InterPro"/>
</dbReference>
<protein>
    <submittedName>
        <fullName evidence="2">Nucleoside phosphorylase domain-containing protein</fullName>
    </submittedName>
</protein>
<dbReference type="InterPro" id="IPR053137">
    <property type="entry name" value="NLR-like"/>
</dbReference>
<dbReference type="Pfam" id="PF01048">
    <property type="entry name" value="PNP_UDP_1"/>
    <property type="match status" value="1"/>
</dbReference>
<dbReference type="RefSeq" id="XP_046066436.1">
    <property type="nucleotide sequence ID" value="XM_046218756.1"/>
</dbReference>
<comment type="caution">
    <text evidence="2">The sequence shown here is derived from an EMBL/GenBank/DDBJ whole genome shotgun (WGS) entry which is preliminary data.</text>
</comment>
<reference evidence="2" key="1">
    <citation type="submission" date="2021-12" db="EMBL/GenBank/DDBJ databases">
        <title>Convergent genome expansion in fungi linked to evolution of root-endophyte symbiosis.</title>
        <authorList>
            <consortium name="DOE Joint Genome Institute"/>
            <person name="Ke Y.-H."/>
            <person name="Bonito G."/>
            <person name="Liao H.-L."/>
            <person name="Looney B."/>
            <person name="Rojas-Flechas A."/>
            <person name="Nash J."/>
            <person name="Hameed K."/>
            <person name="Schadt C."/>
            <person name="Martin F."/>
            <person name="Crous P.W."/>
            <person name="Miettinen O."/>
            <person name="Magnuson J.K."/>
            <person name="Labbe J."/>
            <person name="Jacobson D."/>
            <person name="Doktycz M.J."/>
            <person name="Veneault-Fourrey C."/>
            <person name="Kuo A."/>
            <person name="Mondo S."/>
            <person name="Calhoun S."/>
            <person name="Riley R."/>
            <person name="Ohm R."/>
            <person name="LaButti K."/>
            <person name="Andreopoulos B."/>
            <person name="Pangilinan J."/>
            <person name="Nolan M."/>
            <person name="Tritt A."/>
            <person name="Clum A."/>
            <person name="Lipzen A."/>
            <person name="Daum C."/>
            <person name="Barry K."/>
            <person name="Grigoriev I.V."/>
            <person name="Vilgalys R."/>
        </authorList>
    </citation>
    <scope>NUCLEOTIDE SEQUENCE</scope>
    <source>
        <strain evidence="2">PMI_201</strain>
    </source>
</reference>
<name>A0AAD4KEM8_9EURO</name>
<feature type="domain" description="Nucleoside phosphorylase" evidence="1">
    <location>
        <begin position="68"/>
        <end position="275"/>
    </location>
</feature>
<dbReference type="AlphaFoldDB" id="A0AAD4KEM8"/>
<accession>A0AAD4KEM8</accession>
<dbReference type="PANTHER" id="PTHR46082:SF11">
    <property type="entry name" value="AAA+ ATPASE DOMAIN-CONTAINING PROTEIN-RELATED"/>
    <property type="match status" value="1"/>
</dbReference>
<dbReference type="InterPro" id="IPR035994">
    <property type="entry name" value="Nucleoside_phosphorylase_sf"/>
</dbReference>
<dbReference type="Gene3D" id="3.40.50.1580">
    <property type="entry name" value="Nucleoside phosphorylase domain"/>
    <property type="match status" value="1"/>
</dbReference>
<sequence length="409" mass="45847">MSPPTCGDYTIAWICALPVEVAAAKAILDEIHQSLLQPSTDPNAYIYGTISASTSISHLASTFRAIQFVLMVGIGGGVPSRTDDIQLGDVVISKSTGKYSGVIQYDHGKTVQGGCFEQTGMLNHPPQSLLTRIAHLQADQMAKKDNGILTIIQDVIKRNPDMNESFIPPGQDTDSLFRSSYQHIDNDKENKCVKCDKQQLVHRHPRNSRTPHIHYGLIASGDQMMEDSETRDRLTQQLGILYFKMEAVGLMNQLPTLVIRGISNYCNSHKHKDWQRYVALTVAVYTKLLLSLVPVRDTNLGLPSSNKVEIEKLKQLITMQDRPRRVAITGLEEVRKTQMDQYKESSIFWIPCTSHAMIEQAYLNITQTLALHDIKPAESEQGYILFTTQNRKLAMNLIPFDIVLIPDVD</sequence>
<evidence type="ECO:0000259" key="1">
    <source>
        <dbReference type="Pfam" id="PF01048"/>
    </source>
</evidence>
<dbReference type="Proteomes" id="UP001201262">
    <property type="component" value="Unassembled WGS sequence"/>
</dbReference>
<dbReference type="GO" id="GO:0003824">
    <property type="term" value="F:catalytic activity"/>
    <property type="evidence" value="ECO:0007669"/>
    <property type="project" value="InterPro"/>
</dbReference>